<dbReference type="Pfam" id="PF22790">
    <property type="entry name" value="YkoP"/>
    <property type="match status" value="1"/>
</dbReference>
<dbReference type="InterPro" id="IPR054467">
    <property type="entry name" value="YkoP-like_dom"/>
</dbReference>
<proteinExistence type="predicted"/>
<evidence type="ECO:0000313" key="3">
    <source>
        <dbReference type="Proteomes" id="UP001159179"/>
    </source>
</evidence>
<evidence type="ECO:0000259" key="1">
    <source>
        <dbReference type="Pfam" id="PF22790"/>
    </source>
</evidence>
<organism evidence="2 3">
    <name type="scientific">Heyndrickxia oleronia</name>
    <dbReference type="NCBI Taxonomy" id="38875"/>
    <lineage>
        <taxon>Bacteria</taxon>
        <taxon>Bacillati</taxon>
        <taxon>Bacillota</taxon>
        <taxon>Bacilli</taxon>
        <taxon>Bacillales</taxon>
        <taxon>Bacillaceae</taxon>
        <taxon>Heyndrickxia</taxon>
    </lineage>
</organism>
<dbReference type="Proteomes" id="UP001159179">
    <property type="component" value="Unassembled WGS sequence"/>
</dbReference>
<name>A0AAW6T2J0_9BACI</name>
<accession>A0AAW6T2J0</accession>
<sequence length="188" mass="22351">MFIRHSIISLWTLFDPFYHLVRRLKYIGTFQNRKAVFRVKLTKYKGKDFLLSDGTLITKNDRLLKIHLHNVRILKEVIKVNDSLHRTRAIYRMVEQSMPILAMFLENHRKVDDIKGIIGITMLNKGVRKLGFELMYPDNGFYIHFKRISQMPIYLLSTTSLSIKKIKRKKPTYLLMSKEQLFEKYLGA</sequence>
<comment type="caution">
    <text evidence="2">The sequence shown here is derived from an EMBL/GenBank/DDBJ whole genome shotgun (WGS) entry which is preliminary data.</text>
</comment>
<evidence type="ECO:0000313" key="2">
    <source>
        <dbReference type="EMBL" id="MDH5163787.1"/>
    </source>
</evidence>
<feature type="domain" description="YkoP-like" evidence="1">
    <location>
        <begin position="5"/>
        <end position="185"/>
    </location>
</feature>
<dbReference type="EMBL" id="JAROYP010000018">
    <property type="protein sequence ID" value="MDH5163787.1"/>
    <property type="molecule type" value="Genomic_DNA"/>
</dbReference>
<gene>
    <name evidence="2" type="ORF">P5X88_22870</name>
</gene>
<protein>
    <recommendedName>
        <fullName evidence="1">YkoP-like domain-containing protein</fullName>
    </recommendedName>
</protein>
<reference evidence="2" key="1">
    <citation type="submission" date="2023-03" db="EMBL/GenBank/DDBJ databases">
        <title>Bacterial isolates from washroom surfaces on a university campus.</title>
        <authorList>
            <person name="Holman D.B."/>
            <person name="Gzyl K.E."/>
            <person name="Taheri A.E."/>
        </authorList>
    </citation>
    <scope>NUCLEOTIDE SEQUENCE</scope>
    <source>
        <strain evidence="2">RD03</strain>
    </source>
</reference>
<dbReference type="AlphaFoldDB" id="A0AAW6T2J0"/>